<protein>
    <submittedName>
        <fullName evidence="1">Uncharacterized protein</fullName>
    </submittedName>
</protein>
<name>A0ACB0J954_TRIPR</name>
<comment type="caution">
    <text evidence="1">The sequence shown here is derived from an EMBL/GenBank/DDBJ whole genome shotgun (WGS) entry which is preliminary data.</text>
</comment>
<keyword evidence="2" id="KW-1185">Reference proteome</keyword>
<evidence type="ECO:0000313" key="1">
    <source>
        <dbReference type="EMBL" id="CAJ2640736.1"/>
    </source>
</evidence>
<evidence type="ECO:0000313" key="2">
    <source>
        <dbReference type="Proteomes" id="UP001177021"/>
    </source>
</evidence>
<dbReference type="Proteomes" id="UP001177021">
    <property type="component" value="Unassembled WGS sequence"/>
</dbReference>
<proteinExistence type="predicted"/>
<reference evidence="1" key="1">
    <citation type="submission" date="2023-10" db="EMBL/GenBank/DDBJ databases">
        <authorList>
            <person name="Rodriguez Cubillos JULIANA M."/>
            <person name="De Vega J."/>
        </authorList>
    </citation>
    <scope>NUCLEOTIDE SEQUENCE</scope>
</reference>
<sequence>MASSSITEKEADAYGESTTVPNWLQLPRDITANILQRLDTIDIVTSVCHVCPLWWNICKDPFMWRTIKIQLSECFPRYCFIPYQLVKICRYAVKRSCGGLIDIDIKHIGQDFILECISEK</sequence>
<organism evidence="1 2">
    <name type="scientific">Trifolium pratense</name>
    <name type="common">Red clover</name>
    <dbReference type="NCBI Taxonomy" id="57577"/>
    <lineage>
        <taxon>Eukaryota</taxon>
        <taxon>Viridiplantae</taxon>
        <taxon>Streptophyta</taxon>
        <taxon>Embryophyta</taxon>
        <taxon>Tracheophyta</taxon>
        <taxon>Spermatophyta</taxon>
        <taxon>Magnoliopsida</taxon>
        <taxon>eudicotyledons</taxon>
        <taxon>Gunneridae</taxon>
        <taxon>Pentapetalae</taxon>
        <taxon>rosids</taxon>
        <taxon>fabids</taxon>
        <taxon>Fabales</taxon>
        <taxon>Fabaceae</taxon>
        <taxon>Papilionoideae</taxon>
        <taxon>50 kb inversion clade</taxon>
        <taxon>NPAAA clade</taxon>
        <taxon>Hologalegina</taxon>
        <taxon>IRL clade</taxon>
        <taxon>Trifolieae</taxon>
        <taxon>Trifolium</taxon>
    </lineage>
</organism>
<gene>
    <name evidence="1" type="ORF">MILVUS5_LOCUS10534</name>
</gene>
<accession>A0ACB0J954</accession>
<dbReference type="EMBL" id="CASHSV030000024">
    <property type="protein sequence ID" value="CAJ2640736.1"/>
    <property type="molecule type" value="Genomic_DNA"/>
</dbReference>